<dbReference type="Proteomes" id="UP000812013">
    <property type="component" value="Unassembled WGS sequence"/>
</dbReference>
<protein>
    <submittedName>
        <fullName evidence="1">Uncharacterized protein</fullName>
    </submittedName>
</protein>
<keyword evidence="2" id="KW-1185">Reference proteome</keyword>
<name>A0ABS6Z053_9ACTN</name>
<gene>
    <name evidence="1" type="ORF">GPJ59_04300</name>
</gene>
<comment type="caution">
    <text evidence="1">The sequence shown here is derived from an EMBL/GenBank/DDBJ whole genome shotgun (WGS) entry which is preliminary data.</text>
</comment>
<organism evidence="1 2">
    <name type="scientific">Streptomyces bambusae</name>
    <dbReference type="NCBI Taxonomy" id="1550616"/>
    <lineage>
        <taxon>Bacteria</taxon>
        <taxon>Bacillati</taxon>
        <taxon>Actinomycetota</taxon>
        <taxon>Actinomycetes</taxon>
        <taxon>Kitasatosporales</taxon>
        <taxon>Streptomycetaceae</taxon>
        <taxon>Streptomyces</taxon>
    </lineage>
</organism>
<evidence type="ECO:0000313" key="1">
    <source>
        <dbReference type="EMBL" id="MBW5481125.1"/>
    </source>
</evidence>
<dbReference type="EMBL" id="WTFF01000014">
    <property type="protein sequence ID" value="MBW5481125.1"/>
    <property type="molecule type" value="Genomic_DNA"/>
</dbReference>
<accession>A0ABS6Z053</accession>
<proteinExistence type="predicted"/>
<dbReference type="RefSeq" id="WP_219665009.1">
    <property type="nucleotide sequence ID" value="NZ_WTFF01000014.1"/>
</dbReference>
<reference evidence="1 2" key="1">
    <citation type="submission" date="2019-12" db="EMBL/GenBank/DDBJ databases">
        <title>Genome sequence of Streptomyces bambusae.</title>
        <authorList>
            <person name="Bansal K."/>
            <person name="Choksket S."/>
            <person name="Korpole S."/>
            <person name="Patil P.B."/>
        </authorList>
    </citation>
    <scope>NUCLEOTIDE SEQUENCE [LARGE SCALE GENOMIC DNA]</scope>
    <source>
        <strain evidence="1 2">SK60</strain>
    </source>
</reference>
<evidence type="ECO:0000313" key="2">
    <source>
        <dbReference type="Proteomes" id="UP000812013"/>
    </source>
</evidence>
<sequence>MGHWSESLVDEAMKLIGGSPDRQVLTDMLVHAGREIDVLSGRSFQPLRRATSVIEPNGLPFVDIPDMQVGSMEPGADAWEVPDPVNGEIANVLQVSPLASPVPSAARAADALWIAGQLAAGASQTGRLSAEHVLHWLGTSVDHEQRKDLFGRIMDPAVRFYVPILGVVVDGWWIQIARRLVWVTNETEDDGRLYELLLDKANSSGQVPPLAATEAILVVVPMTRHPADWAFTARIWTEQVQRPVDRPWRRLAKAIHGHGIPTITLDPVSTSHEIACQVVLKAYWHGYIRGDEPALTNAVAMAYPRQVDRIQRETRAPDRAAAAATLLEQLIHPGFDPAQGAEATRRYVRRKASIAVMQYRKSEAPDRYPWTQVGISERRYYKLLPLFAQRVNGRYEYDYDDVVARMKAHLNLVDKAREVRALAREVLRSHGFSDEAARKWLQRHPAEEAANAWPRGRRP</sequence>